<keyword evidence="3" id="KW-0804">Transcription</keyword>
<dbReference type="Pfam" id="PF09339">
    <property type="entry name" value="HTH_IclR"/>
    <property type="match status" value="1"/>
</dbReference>
<name>A0A437M028_9SPHN</name>
<organism evidence="6 7">
    <name type="scientific">Sphingomonas crocodyli</name>
    <dbReference type="NCBI Taxonomy" id="1979270"/>
    <lineage>
        <taxon>Bacteria</taxon>
        <taxon>Pseudomonadati</taxon>
        <taxon>Pseudomonadota</taxon>
        <taxon>Alphaproteobacteria</taxon>
        <taxon>Sphingomonadales</taxon>
        <taxon>Sphingomonadaceae</taxon>
        <taxon>Sphingomonas</taxon>
    </lineage>
</organism>
<evidence type="ECO:0000313" key="7">
    <source>
        <dbReference type="Proteomes" id="UP000282971"/>
    </source>
</evidence>
<reference evidence="6 7" key="1">
    <citation type="submission" date="2019-01" db="EMBL/GenBank/DDBJ databases">
        <authorList>
            <person name="Chen W.-M."/>
        </authorList>
    </citation>
    <scope>NUCLEOTIDE SEQUENCE [LARGE SCALE GENOMIC DNA]</scope>
    <source>
        <strain evidence="6 7">CCP-7</strain>
    </source>
</reference>
<dbReference type="AlphaFoldDB" id="A0A437M028"/>
<feature type="domain" description="HTH iclR-type" evidence="4">
    <location>
        <begin position="7"/>
        <end position="66"/>
    </location>
</feature>
<evidence type="ECO:0000256" key="2">
    <source>
        <dbReference type="ARBA" id="ARBA00023125"/>
    </source>
</evidence>
<dbReference type="InterPro" id="IPR036388">
    <property type="entry name" value="WH-like_DNA-bd_sf"/>
</dbReference>
<dbReference type="SUPFAM" id="SSF55781">
    <property type="entry name" value="GAF domain-like"/>
    <property type="match status" value="1"/>
</dbReference>
<dbReference type="GO" id="GO:0045892">
    <property type="term" value="P:negative regulation of DNA-templated transcription"/>
    <property type="evidence" value="ECO:0007669"/>
    <property type="project" value="TreeGrafter"/>
</dbReference>
<dbReference type="Gene3D" id="1.10.10.10">
    <property type="entry name" value="Winged helix-like DNA-binding domain superfamily/Winged helix DNA-binding domain"/>
    <property type="match status" value="1"/>
</dbReference>
<evidence type="ECO:0000259" key="4">
    <source>
        <dbReference type="PROSITE" id="PS51077"/>
    </source>
</evidence>
<dbReference type="RefSeq" id="WP_127744968.1">
    <property type="nucleotide sequence ID" value="NZ_SACN01000002.1"/>
</dbReference>
<dbReference type="Gene3D" id="3.30.450.40">
    <property type="match status" value="1"/>
</dbReference>
<dbReference type="EMBL" id="SACN01000002">
    <property type="protein sequence ID" value="RVT90953.1"/>
    <property type="molecule type" value="Genomic_DNA"/>
</dbReference>
<keyword evidence="7" id="KW-1185">Reference proteome</keyword>
<dbReference type="InterPro" id="IPR029016">
    <property type="entry name" value="GAF-like_dom_sf"/>
</dbReference>
<evidence type="ECO:0000256" key="3">
    <source>
        <dbReference type="ARBA" id="ARBA00023163"/>
    </source>
</evidence>
<dbReference type="InterPro" id="IPR036390">
    <property type="entry name" value="WH_DNA-bd_sf"/>
</dbReference>
<accession>A0A437M028</accession>
<dbReference type="InterPro" id="IPR014757">
    <property type="entry name" value="Tscrpt_reg_IclR_C"/>
</dbReference>
<sequence>MKSSDRVHSLARGLKLLETAVAMRGGTVFELAAASGFGRTSVYRIADTLVAEGFLARSGKRYEPTPATRALSEGYGESVWIAQSAVDPIRRLAKAIDWPIALSTFAGSHMLVRYATDDESPYAFRPVAPGTRMTLTASAAGRTYLAFAQLADVENLLAIAAADPDVRGSLPVSVDTIVAEFAATRARGHYAMQRRDPDFLFVAVPIFGPRGIVGCLTVRIIASAMRLQAAEARYAPLLKATAEEISSAIGGREAPAVNGAVAAS</sequence>
<proteinExistence type="predicted"/>
<keyword evidence="1" id="KW-0805">Transcription regulation</keyword>
<evidence type="ECO:0000256" key="1">
    <source>
        <dbReference type="ARBA" id="ARBA00023015"/>
    </source>
</evidence>
<evidence type="ECO:0000259" key="5">
    <source>
        <dbReference type="PROSITE" id="PS51078"/>
    </source>
</evidence>
<comment type="caution">
    <text evidence="6">The sequence shown here is derived from an EMBL/GenBank/DDBJ whole genome shotgun (WGS) entry which is preliminary data.</text>
</comment>
<dbReference type="Proteomes" id="UP000282971">
    <property type="component" value="Unassembled WGS sequence"/>
</dbReference>
<evidence type="ECO:0008006" key="8">
    <source>
        <dbReference type="Google" id="ProtNLM"/>
    </source>
</evidence>
<feature type="domain" description="IclR-ED" evidence="5">
    <location>
        <begin position="67"/>
        <end position="251"/>
    </location>
</feature>
<dbReference type="InterPro" id="IPR005471">
    <property type="entry name" value="Tscrpt_reg_IclR_N"/>
</dbReference>
<dbReference type="Pfam" id="PF01614">
    <property type="entry name" value="IclR_C"/>
    <property type="match status" value="1"/>
</dbReference>
<keyword evidence="2" id="KW-0238">DNA-binding</keyword>
<dbReference type="OrthoDB" id="9807558at2"/>
<evidence type="ECO:0000313" key="6">
    <source>
        <dbReference type="EMBL" id="RVT90953.1"/>
    </source>
</evidence>
<dbReference type="PANTHER" id="PTHR30136:SF23">
    <property type="entry name" value="DNA-BINDING TRANSCRIPTIONAL ACTIVATOR MHPR"/>
    <property type="match status" value="1"/>
</dbReference>
<dbReference type="SUPFAM" id="SSF46785">
    <property type="entry name" value="Winged helix' DNA-binding domain"/>
    <property type="match status" value="1"/>
</dbReference>
<dbReference type="InterPro" id="IPR050707">
    <property type="entry name" value="HTH_MetabolicPath_Reg"/>
</dbReference>
<dbReference type="PROSITE" id="PS51077">
    <property type="entry name" value="HTH_ICLR"/>
    <property type="match status" value="1"/>
</dbReference>
<gene>
    <name evidence="6" type="ORF">EOD43_15580</name>
</gene>
<dbReference type="SMART" id="SM00346">
    <property type="entry name" value="HTH_ICLR"/>
    <property type="match status" value="1"/>
</dbReference>
<protein>
    <recommendedName>
        <fullName evidence="8">IclR family transcriptional regulator</fullName>
    </recommendedName>
</protein>
<dbReference type="GO" id="GO:0003677">
    <property type="term" value="F:DNA binding"/>
    <property type="evidence" value="ECO:0007669"/>
    <property type="project" value="UniProtKB-KW"/>
</dbReference>
<dbReference type="PANTHER" id="PTHR30136">
    <property type="entry name" value="HELIX-TURN-HELIX TRANSCRIPTIONAL REGULATOR, ICLR FAMILY"/>
    <property type="match status" value="1"/>
</dbReference>
<dbReference type="PROSITE" id="PS51078">
    <property type="entry name" value="ICLR_ED"/>
    <property type="match status" value="1"/>
</dbReference>
<dbReference type="GO" id="GO:0003700">
    <property type="term" value="F:DNA-binding transcription factor activity"/>
    <property type="evidence" value="ECO:0007669"/>
    <property type="project" value="TreeGrafter"/>
</dbReference>